<reference evidence="2 3" key="1">
    <citation type="submission" date="2018-11" db="EMBL/GenBank/DDBJ databases">
        <title>Genomes From Bacteria Associated with the Canine Oral Cavity: a Test Case for Automated Genome-Based Taxonomic Assignment.</title>
        <authorList>
            <person name="Coil D.A."/>
            <person name="Jospin G."/>
            <person name="Darling A.E."/>
            <person name="Wallis C."/>
            <person name="Davis I.J."/>
            <person name="Harris S."/>
            <person name="Eisen J.A."/>
            <person name="Holcombe L.J."/>
            <person name="O'Flynn C."/>
        </authorList>
    </citation>
    <scope>NUCLEOTIDE SEQUENCE [LARGE SCALE GENOMIC DNA]</scope>
    <source>
        <strain evidence="2 3">OH887_COT-365</strain>
    </source>
</reference>
<dbReference type="EMBL" id="RQZG01000007">
    <property type="protein sequence ID" value="RRD05213.1"/>
    <property type="molecule type" value="Genomic_DNA"/>
</dbReference>
<evidence type="ECO:0000256" key="1">
    <source>
        <dbReference type="SAM" id="Phobius"/>
    </source>
</evidence>
<feature type="transmembrane region" description="Helical" evidence="1">
    <location>
        <begin position="12"/>
        <end position="29"/>
    </location>
</feature>
<sequence length="59" mass="6770">MKPKRPRHVRVLLLMLCILIGFVVIDAVFRPSIEAMRWVLGCVVAYLIADACTKRDEQD</sequence>
<accession>A0A3P1T9S0</accession>
<evidence type="ECO:0000313" key="3">
    <source>
        <dbReference type="Proteomes" id="UP000280819"/>
    </source>
</evidence>
<evidence type="ECO:0000313" key="2">
    <source>
        <dbReference type="EMBL" id="RRD05213.1"/>
    </source>
</evidence>
<keyword evidence="1" id="KW-0812">Transmembrane</keyword>
<dbReference type="Proteomes" id="UP000280819">
    <property type="component" value="Unassembled WGS sequence"/>
</dbReference>
<organism evidence="2 3">
    <name type="scientific">Arachnia propionica</name>
    <dbReference type="NCBI Taxonomy" id="1750"/>
    <lineage>
        <taxon>Bacteria</taxon>
        <taxon>Bacillati</taxon>
        <taxon>Actinomycetota</taxon>
        <taxon>Actinomycetes</taxon>
        <taxon>Propionibacteriales</taxon>
        <taxon>Propionibacteriaceae</taxon>
        <taxon>Arachnia</taxon>
    </lineage>
</organism>
<comment type="caution">
    <text evidence="2">The sequence shown here is derived from an EMBL/GenBank/DDBJ whole genome shotgun (WGS) entry which is preliminary data.</text>
</comment>
<dbReference type="AlphaFoldDB" id="A0A3P1T9S0"/>
<dbReference type="RefSeq" id="WP_124844573.1">
    <property type="nucleotide sequence ID" value="NZ_JAUNKP010000026.1"/>
</dbReference>
<name>A0A3P1T9S0_9ACTN</name>
<gene>
    <name evidence="2" type="ORF">EII34_07730</name>
</gene>
<protein>
    <submittedName>
        <fullName evidence="2">Uncharacterized protein</fullName>
    </submittedName>
</protein>
<proteinExistence type="predicted"/>
<keyword evidence="1" id="KW-0472">Membrane</keyword>
<keyword evidence="1" id="KW-1133">Transmembrane helix</keyword>